<proteinExistence type="inferred from homology"/>
<dbReference type="InterPro" id="IPR050406">
    <property type="entry name" value="FGGY_Carb_Kinase"/>
</dbReference>
<dbReference type="Pfam" id="PF00370">
    <property type="entry name" value="FGGY_N"/>
    <property type="match status" value="1"/>
</dbReference>
<dbReference type="SUPFAM" id="SSF53067">
    <property type="entry name" value="Actin-like ATPase domain"/>
    <property type="match status" value="2"/>
</dbReference>
<keyword evidence="3 6" id="KW-0418">Kinase</keyword>
<dbReference type="Proteomes" id="UP001235133">
    <property type="component" value="Unassembled WGS sequence"/>
</dbReference>
<dbReference type="InterPro" id="IPR018485">
    <property type="entry name" value="FGGY_C"/>
</dbReference>
<evidence type="ECO:0000259" key="5">
    <source>
        <dbReference type="Pfam" id="PF02782"/>
    </source>
</evidence>
<feature type="domain" description="Carbohydrate kinase FGGY C-terminal" evidence="5">
    <location>
        <begin position="329"/>
        <end position="448"/>
    </location>
</feature>
<evidence type="ECO:0000256" key="2">
    <source>
        <dbReference type="ARBA" id="ARBA00022679"/>
    </source>
</evidence>
<dbReference type="RefSeq" id="WP_308865786.1">
    <property type="nucleotide sequence ID" value="NZ_JAVFWO010000001.1"/>
</dbReference>
<comment type="caution">
    <text evidence="6">The sequence shown here is derived from an EMBL/GenBank/DDBJ whole genome shotgun (WGS) entry which is preliminary data.</text>
</comment>
<organism evidence="6 7">
    <name type="scientific">Microbacterium psychrotolerans</name>
    <dbReference type="NCBI Taxonomy" id="3068321"/>
    <lineage>
        <taxon>Bacteria</taxon>
        <taxon>Bacillati</taxon>
        <taxon>Actinomycetota</taxon>
        <taxon>Actinomycetes</taxon>
        <taxon>Micrococcales</taxon>
        <taxon>Microbacteriaceae</taxon>
        <taxon>Microbacterium</taxon>
    </lineage>
</organism>
<dbReference type="InterPro" id="IPR018484">
    <property type="entry name" value="FGGY_N"/>
</dbReference>
<dbReference type="PANTHER" id="PTHR43095">
    <property type="entry name" value="SUGAR KINASE"/>
    <property type="match status" value="1"/>
</dbReference>
<dbReference type="InterPro" id="IPR043129">
    <property type="entry name" value="ATPase_NBD"/>
</dbReference>
<evidence type="ECO:0000256" key="3">
    <source>
        <dbReference type="ARBA" id="ARBA00022777"/>
    </source>
</evidence>
<dbReference type="GO" id="GO:0016301">
    <property type="term" value="F:kinase activity"/>
    <property type="evidence" value="ECO:0007669"/>
    <property type="project" value="UniProtKB-KW"/>
</dbReference>
<keyword evidence="2" id="KW-0808">Transferase</keyword>
<evidence type="ECO:0000256" key="1">
    <source>
        <dbReference type="ARBA" id="ARBA00009156"/>
    </source>
</evidence>
<sequence>MTLVLGLDIGSTSTKAVLVDVADDVIVLHVARASTPTDAVELVATTAALLRACVSAANRPIAALGIASMAESGAALGADGTPLTPLLRWDRPVDPRHLDDLLARHPDLPSRTGLPATTKPAAVALAALRRENTEVFTAVRHWAGVADLVAHALTDVRATDHTLAARTMLAGGRGDAWDAAVLDTVGIDVRILPELRAPGEPVAVTSDAAEAFGLGRGIPVYIAGHDHAVGAWAAGVRTPGAVADSLGTAEAVVRVTDDLNATAGAGRDASASRRRETSGITARAVADGFAIGRTVDGSALTILGGSRACGAMLEWWDGAHDGDGVRARLASLPADPWPATSMTVLPYPSGRQCPVPHPGARVAVRGAAADPTTRARAVLEGLVFQARWMRETIDALAGSPARDVTVLGSLADRIPAWAPLTAAAGTPAFRAATTEPVAAGAALLAAVRAGAASDTVSLAREAVAPAQAPHLDHAYRRFLHAATEGDS</sequence>
<dbReference type="EMBL" id="JAVFWO010000001">
    <property type="protein sequence ID" value="MDQ7876393.1"/>
    <property type="molecule type" value="Genomic_DNA"/>
</dbReference>
<dbReference type="InterPro" id="IPR000577">
    <property type="entry name" value="Carb_kinase_FGGY"/>
</dbReference>
<reference evidence="6 7" key="1">
    <citation type="submission" date="2023-08" db="EMBL/GenBank/DDBJ databases">
        <title>Microbacterium psychrotolerans sp. nov., a psychrotolerant bacterium isolated from soil in Heilongjiang Province, China.</title>
        <authorList>
            <person name="An P."/>
            <person name="Zhao D."/>
            <person name="Xiang H."/>
        </authorList>
    </citation>
    <scope>NUCLEOTIDE SEQUENCE [LARGE SCALE GENOMIC DNA]</scope>
    <source>
        <strain evidence="6 7">QXD-8</strain>
    </source>
</reference>
<keyword evidence="7" id="KW-1185">Reference proteome</keyword>
<dbReference type="PANTHER" id="PTHR43095:SF2">
    <property type="entry name" value="GLUCONOKINASE"/>
    <property type="match status" value="1"/>
</dbReference>
<gene>
    <name evidence="6" type="ORF">Q9R08_00245</name>
</gene>
<dbReference type="PIRSF" id="PIRSF000538">
    <property type="entry name" value="GlpK"/>
    <property type="match status" value="1"/>
</dbReference>
<evidence type="ECO:0000313" key="6">
    <source>
        <dbReference type="EMBL" id="MDQ7876393.1"/>
    </source>
</evidence>
<accession>A0ABU0YX96</accession>
<evidence type="ECO:0000313" key="7">
    <source>
        <dbReference type="Proteomes" id="UP001235133"/>
    </source>
</evidence>
<dbReference type="Gene3D" id="3.30.420.40">
    <property type="match status" value="2"/>
</dbReference>
<evidence type="ECO:0000259" key="4">
    <source>
        <dbReference type="Pfam" id="PF00370"/>
    </source>
</evidence>
<feature type="domain" description="Carbohydrate kinase FGGY N-terminal" evidence="4">
    <location>
        <begin position="4"/>
        <end position="231"/>
    </location>
</feature>
<dbReference type="Pfam" id="PF02782">
    <property type="entry name" value="FGGY_C"/>
    <property type="match status" value="1"/>
</dbReference>
<protein>
    <submittedName>
        <fullName evidence="6">FGGY family carbohydrate kinase</fullName>
    </submittedName>
</protein>
<name>A0ABU0YX96_9MICO</name>
<comment type="similarity">
    <text evidence="1">Belongs to the FGGY kinase family.</text>
</comment>